<proteinExistence type="predicted"/>
<reference evidence="3" key="1">
    <citation type="submission" date="2016-11" db="UniProtKB">
        <authorList>
            <consortium name="WormBaseParasite"/>
        </authorList>
    </citation>
    <scope>IDENTIFICATION</scope>
</reference>
<accession>A0A1I7Z6N4</accession>
<dbReference type="WBParaSite" id="L893_g23362.t1">
    <property type="protein sequence ID" value="L893_g23362.t1"/>
    <property type="gene ID" value="L893_g23362"/>
</dbReference>
<protein>
    <submittedName>
        <fullName evidence="3">Protein asunder</fullName>
    </submittedName>
</protein>
<sequence length="576" mass="63348">MLFSKNAIITIYHRTQANRTMKIQVDTSGAVAAAQKDASGQWTVPCDMIGYNGASKGRVPKVRFNPSTLEAPDATLEKAINEALQLLINQFIGAEWSVDVLYSAEDVRELQQVLMSQTGEVMFYDRTIVINWVLDAAVTPLMRRCSCLLSAATICVSPVENGGQHVRLDTASQEAWLEMQFALTAGFTPISSDSSAGHRLSTIISDKDSDAAVVRLTLQLSSDDTVAVVRERHGSKQVRPLPNCVSGDIYSSMALDSIQLRISRLRMALDDSITQLQVSKKAAGNGGARPCEIVYQNSTKGCFIHISGSTPISPEHLEPVKPLFEESVPELFNIAPRPLTVNIGSPTSPVPEPKLSSPSGSMDSGISSPGELSPLESPKFSEYVPTPNSRFRVRSVSECEPLSMDSDDSMNSSSTGDVFDEKYQVNGLKGILKRRGRAPKLGQISRRTVSECIPSLRNSCDDLSCMPLMQSLMMSFDEDEDNENYLSSLDELEETSDDLDPDAPVYTARRERKKSVSFSEHVQKRCFRADSSILAQKKRNEKKNRCRNRRSSDTIAEDCVGISQMNSIDRQVAMAH</sequence>
<feature type="region of interest" description="Disordered" evidence="1">
    <location>
        <begin position="342"/>
        <end position="384"/>
    </location>
</feature>
<evidence type="ECO:0000256" key="1">
    <source>
        <dbReference type="SAM" id="MobiDB-lite"/>
    </source>
</evidence>
<name>A0A1I7Z6N4_9BILA</name>
<dbReference type="AlphaFoldDB" id="A0A1I7Z6N4"/>
<keyword evidence="2" id="KW-1185">Reference proteome</keyword>
<evidence type="ECO:0000313" key="2">
    <source>
        <dbReference type="Proteomes" id="UP000095287"/>
    </source>
</evidence>
<feature type="compositionally biased region" description="Low complexity" evidence="1">
    <location>
        <begin position="353"/>
        <end position="378"/>
    </location>
</feature>
<dbReference type="Proteomes" id="UP000095287">
    <property type="component" value="Unplaced"/>
</dbReference>
<evidence type="ECO:0000313" key="3">
    <source>
        <dbReference type="WBParaSite" id="L893_g23362.t1"/>
    </source>
</evidence>
<organism evidence="2 3">
    <name type="scientific">Steinernema glaseri</name>
    <dbReference type="NCBI Taxonomy" id="37863"/>
    <lineage>
        <taxon>Eukaryota</taxon>
        <taxon>Metazoa</taxon>
        <taxon>Ecdysozoa</taxon>
        <taxon>Nematoda</taxon>
        <taxon>Chromadorea</taxon>
        <taxon>Rhabditida</taxon>
        <taxon>Tylenchina</taxon>
        <taxon>Panagrolaimomorpha</taxon>
        <taxon>Strongyloidoidea</taxon>
        <taxon>Steinernematidae</taxon>
        <taxon>Steinernema</taxon>
    </lineage>
</organism>